<dbReference type="InterPro" id="IPR011006">
    <property type="entry name" value="CheY-like_superfamily"/>
</dbReference>
<comment type="caution">
    <text evidence="6">Lacks conserved residue(s) required for the propagation of feature annotation.</text>
</comment>
<keyword evidence="3" id="KW-0805">Transcription regulation</keyword>
<keyword evidence="9" id="KW-1185">Reference proteome</keyword>
<dbReference type="PROSITE" id="PS50110">
    <property type="entry name" value="RESPONSE_REGULATORY"/>
    <property type="match status" value="1"/>
</dbReference>
<name>A0ABY4WB34_9BACL</name>
<dbReference type="Proteomes" id="UP001056500">
    <property type="component" value="Chromosome"/>
</dbReference>
<evidence type="ECO:0000256" key="6">
    <source>
        <dbReference type="PROSITE-ProRule" id="PRU00169"/>
    </source>
</evidence>
<proteinExistence type="predicted"/>
<evidence type="ECO:0000256" key="2">
    <source>
        <dbReference type="ARBA" id="ARBA00023012"/>
    </source>
</evidence>
<evidence type="ECO:0000259" key="7">
    <source>
        <dbReference type="PROSITE" id="PS50110"/>
    </source>
</evidence>
<dbReference type="PANTHER" id="PTHR48111:SF1">
    <property type="entry name" value="TWO-COMPONENT RESPONSE REGULATOR ORR33"/>
    <property type="match status" value="1"/>
</dbReference>
<gene>
    <name evidence="8" type="ORF">NDK47_19785</name>
</gene>
<dbReference type="Pfam" id="PF00072">
    <property type="entry name" value="Response_reg"/>
    <property type="match status" value="1"/>
</dbReference>
<organism evidence="8 9">
    <name type="scientific">Brevibacillus ruminantium</name>
    <dbReference type="NCBI Taxonomy" id="2950604"/>
    <lineage>
        <taxon>Bacteria</taxon>
        <taxon>Bacillati</taxon>
        <taxon>Bacillota</taxon>
        <taxon>Bacilli</taxon>
        <taxon>Bacillales</taxon>
        <taxon>Paenibacillaceae</taxon>
        <taxon>Brevibacillus</taxon>
    </lineage>
</organism>
<evidence type="ECO:0000256" key="1">
    <source>
        <dbReference type="ARBA" id="ARBA00022553"/>
    </source>
</evidence>
<dbReference type="InterPro" id="IPR001789">
    <property type="entry name" value="Sig_transdc_resp-reg_receiver"/>
</dbReference>
<feature type="domain" description="Response regulatory" evidence="7">
    <location>
        <begin position="152"/>
        <end position="267"/>
    </location>
</feature>
<dbReference type="InterPro" id="IPR039420">
    <property type="entry name" value="WalR-like"/>
</dbReference>
<keyword evidence="1" id="KW-0597">Phosphoprotein</keyword>
<reference evidence="8" key="1">
    <citation type="submission" date="2022-06" db="EMBL/GenBank/DDBJ databases">
        <title>Genome sequencing of Brevibacillus sp. BB3-R1.</title>
        <authorList>
            <person name="Heo J."/>
            <person name="Lee D."/>
            <person name="Won M."/>
            <person name="Han B.-H."/>
            <person name="Hong S.-B."/>
            <person name="Kwon S.-W."/>
        </authorList>
    </citation>
    <scope>NUCLEOTIDE SEQUENCE</scope>
    <source>
        <strain evidence="8">BB3-R1</strain>
    </source>
</reference>
<dbReference type="Gene3D" id="3.40.50.2300">
    <property type="match status" value="1"/>
</dbReference>
<dbReference type="EMBL" id="CP098755">
    <property type="protein sequence ID" value="USG64378.1"/>
    <property type="molecule type" value="Genomic_DNA"/>
</dbReference>
<dbReference type="RefSeq" id="WP_251871492.1">
    <property type="nucleotide sequence ID" value="NZ_CP098755.1"/>
</dbReference>
<dbReference type="SMART" id="SM00448">
    <property type="entry name" value="REC"/>
    <property type="match status" value="1"/>
</dbReference>
<keyword evidence="2" id="KW-0902">Two-component regulatory system</keyword>
<evidence type="ECO:0000256" key="5">
    <source>
        <dbReference type="ARBA" id="ARBA00023163"/>
    </source>
</evidence>
<keyword evidence="5" id="KW-0804">Transcription</keyword>
<accession>A0ABY4WB34</accession>
<evidence type="ECO:0000256" key="4">
    <source>
        <dbReference type="ARBA" id="ARBA00023125"/>
    </source>
</evidence>
<protein>
    <submittedName>
        <fullName evidence="8">Response regulator</fullName>
    </submittedName>
</protein>
<evidence type="ECO:0000313" key="9">
    <source>
        <dbReference type="Proteomes" id="UP001056500"/>
    </source>
</evidence>
<sequence>MAVFMRDRFGELPQQLFHMTNMTVIRHQPCGVILAPCTNINQQMLDQLESFVSKSETKLAAKYLFDDQNLIFAMVVEDGKFAATHYTSLIVKDFLESHGLLQGQLVVASFPECGKPTEGTVSELINLAIMARGEDKEIRLFVEQSPDQGISSILVVDPDEVVREFVTVHLELEGYKVFEAKDGAEALEKYSQVTPDLVITELNLPIVDGYQLINKIKQQSETEGKVLVLTDKQLIDHLNRSYEVGAIDYVTKPFSISELHWRIKKLGEWR</sequence>
<keyword evidence="4" id="KW-0238">DNA-binding</keyword>
<dbReference type="CDD" id="cd17574">
    <property type="entry name" value="REC_OmpR"/>
    <property type="match status" value="1"/>
</dbReference>
<evidence type="ECO:0000313" key="8">
    <source>
        <dbReference type="EMBL" id="USG64378.1"/>
    </source>
</evidence>
<dbReference type="SUPFAM" id="SSF52172">
    <property type="entry name" value="CheY-like"/>
    <property type="match status" value="1"/>
</dbReference>
<dbReference type="PANTHER" id="PTHR48111">
    <property type="entry name" value="REGULATOR OF RPOS"/>
    <property type="match status" value="1"/>
</dbReference>
<evidence type="ECO:0000256" key="3">
    <source>
        <dbReference type="ARBA" id="ARBA00023015"/>
    </source>
</evidence>